<evidence type="ECO:0000313" key="5">
    <source>
        <dbReference type="Proteomes" id="UP000078561"/>
    </source>
</evidence>
<evidence type="ECO:0000256" key="2">
    <source>
        <dbReference type="SAM" id="Phobius"/>
    </source>
</evidence>
<accession>A0A163IZX6</accession>
<gene>
    <name evidence="4" type="primary">ABSGL_01719.1 scaffold 2091</name>
</gene>
<dbReference type="Pfam" id="PF03732">
    <property type="entry name" value="Retrotrans_gag"/>
    <property type="match status" value="1"/>
</dbReference>
<dbReference type="PANTHER" id="PTHR33223:SF6">
    <property type="entry name" value="CCHC-TYPE DOMAIN-CONTAINING PROTEIN"/>
    <property type="match status" value="1"/>
</dbReference>
<keyword evidence="2" id="KW-0812">Transmembrane</keyword>
<dbReference type="InParanoid" id="A0A163IZX6"/>
<dbReference type="Proteomes" id="UP000078561">
    <property type="component" value="Unassembled WGS sequence"/>
</dbReference>
<dbReference type="EMBL" id="LT550921">
    <property type="protein sequence ID" value="SAL96323.1"/>
    <property type="molecule type" value="Genomic_DNA"/>
</dbReference>
<sequence length="395" mass="44985">MHEFRLCEEDHHKYCQLYYWFFFHFGPTVLSVFIPGLKYRNPRAVMSIKPPKLTDKKHADWLIMFEKVATLNGWKEEEKLTRAVMCLNGSTQSWALRAGHIKWQDFLTDFKDRYFKTENIYSYSTKLMTMKQNNGESNKKLVKRLEKLWLSYAALADIKPERQAFESVLIKNLIKGIRFKSLRRALRVQNYPCVLDFIQGFKEMDDIDCSDSDSDSGSVGSSDSSSSEYSSPSSLTVKKIPTTVSERENIDKNVAELAESIKQMSMALSAKQDLIYDALMAKQTPAPVAAQPDLKNWYCPNCKTKGHKPQNCPNPCKYCQGDHPHYTCDQHKSQKNNTMDAKLCQVSSGDMQDALAVTRKADEMDTGSVTPPRALKKSKKIKVQGKPGKTSLGII</sequence>
<dbReference type="PANTHER" id="PTHR33223">
    <property type="entry name" value="CCHC-TYPE DOMAIN-CONTAINING PROTEIN"/>
    <property type="match status" value="1"/>
</dbReference>
<feature type="transmembrane region" description="Helical" evidence="2">
    <location>
        <begin position="18"/>
        <end position="37"/>
    </location>
</feature>
<dbReference type="AlphaFoldDB" id="A0A163IZX6"/>
<feature type="domain" description="Retrotransposon gag" evidence="3">
    <location>
        <begin position="83"/>
        <end position="154"/>
    </location>
</feature>
<keyword evidence="2" id="KW-1133">Transmembrane helix</keyword>
<organism evidence="4">
    <name type="scientific">Absidia glauca</name>
    <name type="common">Pin mould</name>
    <dbReference type="NCBI Taxonomy" id="4829"/>
    <lineage>
        <taxon>Eukaryota</taxon>
        <taxon>Fungi</taxon>
        <taxon>Fungi incertae sedis</taxon>
        <taxon>Mucoromycota</taxon>
        <taxon>Mucoromycotina</taxon>
        <taxon>Mucoromycetes</taxon>
        <taxon>Mucorales</taxon>
        <taxon>Cunninghamellaceae</taxon>
        <taxon>Absidia</taxon>
    </lineage>
</organism>
<keyword evidence="5" id="KW-1185">Reference proteome</keyword>
<feature type="compositionally biased region" description="Low complexity" evidence="1">
    <location>
        <begin position="215"/>
        <end position="234"/>
    </location>
</feature>
<evidence type="ECO:0000313" key="4">
    <source>
        <dbReference type="EMBL" id="SAL96323.1"/>
    </source>
</evidence>
<dbReference type="InterPro" id="IPR005162">
    <property type="entry name" value="Retrotrans_gag_dom"/>
</dbReference>
<name>A0A163IZX6_ABSGL</name>
<keyword evidence="2" id="KW-0472">Membrane</keyword>
<evidence type="ECO:0000256" key="1">
    <source>
        <dbReference type="SAM" id="MobiDB-lite"/>
    </source>
</evidence>
<evidence type="ECO:0000259" key="3">
    <source>
        <dbReference type="Pfam" id="PF03732"/>
    </source>
</evidence>
<dbReference type="STRING" id="4829.A0A163IZX6"/>
<feature type="compositionally biased region" description="Basic residues" evidence="1">
    <location>
        <begin position="374"/>
        <end position="383"/>
    </location>
</feature>
<feature type="region of interest" description="Disordered" evidence="1">
    <location>
        <begin position="362"/>
        <end position="395"/>
    </location>
</feature>
<feature type="region of interest" description="Disordered" evidence="1">
    <location>
        <begin position="209"/>
        <end position="236"/>
    </location>
</feature>
<protein>
    <recommendedName>
        <fullName evidence="3">Retrotransposon gag domain-containing protein</fullName>
    </recommendedName>
</protein>
<proteinExistence type="predicted"/>
<reference evidence="4" key="1">
    <citation type="submission" date="2016-04" db="EMBL/GenBank/DDBJ databases">
        <authorList>
            <person name="Evans L.H."/>
            <person name="Alamgir A."/>
            <person name="Owens N."/>
            <person name="Weber N.D."/>
            <person name="Virtaneva K."/>
            <person name="Barbian K."/>
            <person name="Babar A."/>
            <person name="Rosenke K."/>
        </authorList>
    </citation>
    <scope>NUCLEOTIDE SEQUENCE [LARGE SCALE GENOMIC DNA]</scope>
    <source>
        <strain evidence="4">CBS 101.48</strain>
    </source>
</reference>